<accession>A0AAP0NP68</accession>
<feature type="compositionally biased region" description="Basic and acidic residues" evidence="1">
    <location>
        <begin position="92"/>
        <end position="104"/>
    </location>
</feature>
<comment type="caution">
    <text evidence="2">The sequence shown here is derived from an EMBL/GenBank/DDBJ whole genome shotgun (WGS) entry which is preliminary data.</text>
</comment>
<dbReference type="EMBL" id="JBBNAG010000008">
    <property type="protein sequence ID" value="KAK9113139.1"/>
    <property type="molecule type" value="Genomic_DNA"/>
</dbReference>
<dbReference type="Proteomes" id="UP001419268">
    <property type="component" value="Unassembled WGS sequence"/>
</dbReference>
<proteinExistence type="predicted"/>
<dbReference type="AlphaFoldDB" id="A0AAP0NP68"/>
<organism evidence="2 3">
    <name type="scientific">Stephania cephalantha</name>
    <dbReference type="NCBI Taxonomy" id="152367"/>
    <lineage>
        <taxon>Eukaryota</taxon>
        <taxon>Viridiplantae</taxon>
        <taxon>Streptophyta</taxon>
        <taxon>Embryophyta</taxon>
        <taxon>Tracheophyta</taxon>
        <taxon>Spermatophyta</taxon>
        <taxon>Magnoliopsida</taxon>
        <taxon>Ranunculales</taxon>
        <taxon>Menispermaceae</taxon>
        <taxon>Menispermoideae</taxon>
        <taxon>Cissampelideae</taxon>
        <taxon>Stephania</taxon>
    </lineage>
</organism>
<evidence type="ECO:0008006" key="4">
    <source>
        <dbReference type="Google" id="ProtNLM"/>
    </source>
</evidence>
<feature type="region of interest" description="Disordered" evidence="1">
    <location>
        <begin position="79"/>
        <end position="104"/>
    </location>
</feature>
<dbReference type="Pfam" id="PF10950">
    <property type="entry name" value="Organ_specific"/>
    <property type="match status" value="1"/>
</dbReference>
<reference evidence="2 3" key="1">
    <citation type="submission" date="2024-01" db="EMBL/GenBank/DDBJ databases">
        <title>Genome assemblies of Stephania.</title>
        <authorList>
            <person name="Yang L."/>
        </authorList>
    </citation>
    <scope>NUCLEOTIDE SEQUENCE [LARGE SCALE GENOMIC DNA]</scope>
    <source>
        <strain evidence="2">JXDWG</strain>
        <tissue evidence="2">Leaf</tissue>
    </source>
</reference>
<name>A0AAP0NP68_9MAGN</name>
<dbReference type="PANTHER" id="PTHR33731">
    <property type="entry name" value="PROTEIN, PUTATIVE-RELATED"/>
    <property type="match status" value="1"/>
</dbReference>
<evidence type="ECO:0000313" key="2">
    <source>
        <dbReference type="EMBL" id="KAK9113139.1"/>
    </source>
</evidence>
<keyword evidence="3" id="KW-1185">Reference proteome</keyword>
<dbReference type="InterPro" id="IPR024489">
    <property type="entry name" value="Organ_specific_prot"/>
</dbReference>
<evidence type="ECO:0000313" key="3">
    <source>
        <dbReference type="Proteomes" id="UP001419268"/>
    </source>
</evidence>
<dbReference type="PANTHER" id="PTHR33731:SF2">
    <property type="entry name" value="ORGAN-SPECIFIC PROTEIN S2-LIKE"/>
    <property type="match status" value="1"/>
</dbReference>
<evidence type="ECO:0000256" key="1">
    <source>
        <dbReference type="SAM" id="MobiDB-lite"/>
    </source>
</evidence>
<sequence>MRSKDYFMQKVVATAETMKALVFFTLLMVQFATVINARALDQYWKGNMKEQSMTEALRTHLASNPVSSNKQKADCHIHKSPMKQDNSQGGAKRNEEPITEYEAKEENYQMPSLTIYHGDAKTNIEEPFIKDDAKEENYQMPSLSIYRSDAKTNIEEPLIKYDAKEKDFDPNVTIYHG</sequence>
<gene>
    <name evidence="2" type="ORF">Scep_020658</name>
</gene>
<protein>
    <recommendedName>
        <fullName evidence="4">Organ-specific protein S2-like</fullName>
    </recommendedName>
</protein>